<dbReference type="Gene3D" id="4.10.280.10">
    <property type="entry name" value="Helix-loop-helix DNA-binding domain"/>
    <property type="match status" value="1"/>
</dbReference>
<feature type="domain" description="BHLH" evidence="1">
    <location>
        <begin position="164"/>
        <end position="231"/>
    </location>
</feature>
<dbReference type="GO" id="GO:0046983">
    <property type="term" value="F:protein dimerization activity"/>
    <property type="evidence" value="ECO:0007669"/>
    <property type="project" value="InterPro"/>
</dbReference>
<protein>
    <submittedName>
        <fullName evidence="2">9102_t:CDS:1</fullName>
    </submittedName>
</protein>
<comment type="caution">
    <text evidence="2">The sequence shown here is derived from an EMBL/GenBank/DDBJ whole genome shotgun (WGS) entry which is preliminary data.</text>
</comment>
<keyword evidence="3" id="KW-1185">Reference proteome</keyword>
<sequence>MNDPNFMTGSPNVLPNCSKSSLFEFTSSYMNKDMISQGNIPNWNVKNHFVPDIMTTQSSSPSFSDKLAPIITTSNLSSSSTNGTSGRRSIRSNPIISSPLAIGPSISHTLKPAISPNLKPRLPGVSPDEVAEQLANKSNYHSIMEGTAESLGILYPSGVNSILTRRLTCRVAEQKRRDSLKQSFDELKKILPMPSYDDGKNPDDVTSIKNVSKLFLLKRAYYGTSKTDKRK</sequence>
<evidence type="ECO:0000313" key="3">
    <source>
        <dbReference type="Proteomes" id="UP000789375"/>
    </source>
</evidence>
<dbReference type="Pfam" id="PF00010">
    <property type="entry name" value="HLH"/>
    <property type="match status" value="1"/>
</dbReference>
<dbReference type="InterPro" id="IPR036638">
    <property type="entry name" value="HLH_DNA-bd_sf"/>
</dbReference>
<organism evidence="2 3">
    <name type="scientific">Funneliformis mosseae</name>
    <name type="common">Endomycorrhizal fungus</name>
    <name type="synonym">Glomus mosseae</name>
    <dbReference type="NCBI Taxonomy" id="27381"/>
    <lineage>
        <taxon>Eukaryota</taxon>
        <taxon>Fungi</taxon>
        <taxon>Fungi incertae sedis</taxon>
        <taxon>Mucoromycota</taxon>
        <taxon>Glomeromycotina</taxon>
        <taxon>Glomeromycetes</taxon>
        <taxon>Glomerales</taxon>
        <taxon>Glomeraceae</taxon>
        <taxon>Funneliformis</taxon>
    </lineage>
</organism>
<proteinExistence type="predicted"/>
<dbReference type="PROSITE" id="PS50888">
    <property type="entry name" value="BHLH"/>
    <property type="match status" value="1"/>
</dbReference>
<accession>A0A9N8WM60</accession>
<gene>
    <name evidence="2" type="ORF">FMOSSE_LOCUS3441</name>
</gene>
<dbReference type="Proteomes" id="UP000789375">
    <property type="component" value="Unassembled WGS sequence"/>
</dbReference>
<dbReference type="EMBL" id="CAJVPP010000513">
    <property type="protein sequence ID" value="CAG8489208.1"/>
    <property type="molecule type" value="Genomic_DNA"/>
</dbReference>
<evidence type="ECO:0000259" key="1">
    <source>
        <dbReference type="PROSITE" id="PS50888"/>
    </source>
</evidence>
<name>A0A9N8WM60_FUNMO</name>
<dbReference type="SUPFAM" id="SSF47459">
    <property type="entry name" value="HLH, helix-loop-helix DNA-binding domain"/>
    <property type="match status" value="1"/>
</dbReference>
<dbReference type="AlphaFoldDB" id="A0A9N8WM60"/>
<evidence type="ECO:0000313" key="2">
    <source>
        <dbReference type="EMBL" id="CAG8489208.1"/>
    </source>
</evidence>
<reference evidence="2" key="1">
    <citation type="submission" date="2021-06" db="EMBL/GenBank/DDBJ databases">
        <authorList>
            <person name="Kallberg Y."/>
            <person name="Tangrot J."/>
            <person name="Rosling A."/>
        </authorList>
    </citation>
    <scope>NUCLEOTIDE SEQUENCE</scope>
    <source>
        <strain evidence="2">87-6 pot B 2015</strain>
    </source>
</reference>
<dbReference type="InterPro" id="IPR011598">
    <property type="entry name" value="bHLH_dom"/>
</dbReference>